<dbReference type="EMBL" id="CAJNBJ010000020">
    <property type="protein sequence ID" value="CAE6795335.1"/>
    <property type="molecule type" value="Genomic_DNA"/>
</dbReference>
<dbReference type="InterPro" id="IPR003593">
    <property type="entry name" value="AAA+_ATPase"/>
</dbReference>
<dbReference type="PANTHER" id="PTHR43788:SF8">
    <property type="entry name" value="DNA-BINDING PROTEIN SMUBP-2"/>
    <property type="match status" value="1"/>
</dbReference>
<dbReference type="InterPro" id="IPR041679">
    <property type="entry name" value="DNA2/NAM7-like_C"/>
</dbReference>
<dbReference type="InterPro" id="IPR047187">
    <property type="entry name" value="SF1_C_Upf1"/>
</dbReference>
<proteinExistence type="inferred from homology"/>
<dbReference type="InterPro" id="IPR014001">
    <property type="entry name" value="Helicase_ATP-bd"/>
</dbReference>
<feature type="domain" description="Helicase ATP-binding" evidence="8">
    <location>
        <begin position="172"/>
        <end position="587"/>
    </location>
</feature>
<dbReference type="Gene3D" id="3.40.50.300">
    <property type="entry name" value="P-loop containing nucleotide triphosphate hydrolases"/>
    <property type="match status" value="3"/>
</dbReference>
<evidence type="ECO:0000256" key="5">
    <source>
        <dbReference type="ARBA" id="ARBA00022840"/>
    </source>
</evidence>
<protein>
    <recommendedName>
        <fullName evidence="11">AAA+ ATPase domain-containing protein</fullName>
    </recommendedName>
</protein>
<name>A0ABM8S8M8_9BACT</name>
<dbReference type="SMART" id="SM00382">
    <property type="entry name" value="AAA"/>
    <property type="match status" value="1"/>
</dbReference>
<dbReference type="SMART" id="SM00487">
    <property type="entry name" value="DEXDc"/>
    <property type="match status" value="1"/>
</dbReference>
<dbReference type="Proteomes" id="UP000675880">
    <property type="component" value="Unassembled WGS sequence"/>
</dbReference>
<dbReference type="RefSeq" id="WP_213044032.1">
    <property type="nucleotide sequence ID" value="NZ_CAJNBJ010000020.1"/>
</dbReference>
<evidence type="ECO:0000313" key="10">
    <source>
        <dbReference type="Proteomes" id="UP000675880"/>
    </source>
</evidence>
<evidence type="ECO:0008006" key="11">
    <source>
        <dbReference type="Google" id="ProtNLM"/>
    </source>
</evidence>
<evidence type="ECO:0000256" key="3">
    <source>
        <dbReference type="ARBA" id="ARBA00022801"/>
    </source>
</evidence>
<keyword evidence="10" id="KW-1185">Reference proteome</keyword>
<keyword evidence="3" id="KW-0378">Hydrolase</keyword>
<evidence type="ECO:0000256" key="4">
    <source>
        <dbReference type="ARBA" id="ARBA00022806"/>
    </source>
</evidence>
<keyword evidence="5" id="KW-0067">ATP-binding</keyword>
<gene>
    <name evidence="9" type="ORF">NSPZN2_70063</name>
</gene>
<dbReference type="Pfam" id="PF13087">
    <property type="entry name" value="AAA_12"/>
    <property type="match status" value="1"/>
</dbReference>
<organism evidence="9 10">
    <name type="scientific">Nitrospira defluvii</name>
    <dbReference type="NCBI Taxonomy" id="330214"/>
    <lineage>
        <taxon>Bacteria</taxon>
        <taxon>Pseudomonadati</taxon>
        <taxon>Nitrospirota</taxon>
        <taxon>Nitrospiria</taxon>
        <taxon>Nitrospirales</taxon>
        <taxon>Nitrospiraceae</taxon>
        <taxon>Nitrospira</taxon>
    </lineage>
</organism>
<dbReference type="InterPro" id="IPR027417">
    <property type="entry name" value="P-loop_NTPase"/>
</dbReference>
<keyword evidence="6" id="KW-0175">Coiled coil</keyword>
<evidence type="ECO:0000259" key="8">
    <source>
        <dbReference type="SMART" id="SM00487"/>
    </source>
</evidence>
<feature type="coiled-coil region" evidence="6">
    <location>
        <begin position="436"/>
        <end position="470"/>
    </location>
</feature>
<dbReference type="SUPFAM" id="SSF52540">
    <property type="entry name" value="P-loop containing nucleoside triphosphate hydrolases"/>
    <property type="match status" value="1"/>
</dbReference>
<evidence type="ECO:0000256" key="1">
    <source>
        <dbReference type="ARBA" id="ARBA00007913"/>
    </source>
</evidence>
<evidence type="ECO:0000259" key="7">
    <source>
        <dbReference type="SMART" id="SM00382"/>
    </source>
</evidence>
<feature type="domain" description="AAA+ ATPase" evidence="7">
    <location>
        <begin position="189"/>
        <end position="498"/>
    </location>
</feature>
<sequence length="823" mass="91304">MPQAPVALHASRSGKPASTRALLLIEQFRTALQDELQSRTPRQRQETICVPLTDGQRQHVTGRTHYYLFQSEPIPANLVEDTNPSLVLISQRIPCRIVGFSPDGLALAFEGEAPETIPSAHLTFDSVRLLQALDKRLQSISHQPDTFGTALALKAFDPDAIATITALDRLPEASGLNPEQAQAYTNALERDLLFVLGPPGTGKTAFITALSQALLAQNGRTLICSPTNTAIDNILEHLLSRSPDLAIDQVIRIGTPSPDSSDQCQMANLETVALTHTLPLEERAKTLRRQLQDLDRDMPYLAHSADSAKRLDTHWRELQTLRERHQMLHTDERRLRGLITERAMTIQELEGELRAFNASPAFRRLFEHGNKARIVNDLACFRDYQAADEITLWSLQSQVLHSQVRIDTLNRVMEQFRQDHQLPDAPWSPEQLCALHEAMQGIRHDLQGTLDRLENEIAQIEQALVRRSRIVATTLTRTYTSRLLDDQRFDTVIIDEASMALAPALFCTLALATSRVIIVGDFLQLAPIASAKTQATKHWLARSIYDIAQITSGRDPRVVPLSMQYRMHPDIANVSRRLYARAGLSYVSAPSTLTDRGQTAEAAPAPGHSLIFCNTEPAHPVTVRDAKGSPFNLYHALLAIRLAQQALSTPGHLPTVSIICPYRAQVNLIERLLRLEELDELVRVGTIHRFQGRESDVVIFDTVTTENATRSMLGWAYDDAAPHKLINVALTRAKGKLIVIGHHGALATLQHGPQPILWECIEEANANGLHLDATTILQAMTFSLHDSPIESDAVLSRVLARTTASRGQLKPVPSRLTSLVQAS</sequence>
<evidence type="ECO:0000256" key="6">
    <source>
        <dbReference type="SAM" id="Coils"/>
    </source>
</evidence>
<evidence type="ECO:0000313" key="9">
    <source>
        <dbReference type="EMBL" id="CAE6795335.1"/>
    </source>
</evidence>
<comment type="similarity">
    <text evidence="1">Belongs to the DNA2/NAM7 helicase family.</text>
</comment>
<reference evidence="9 10" key="1">
    <citation type="submission" date="2021-02" db="EMBL/GenBank/DDBJ databases">
        <authorList>
            <person name="Han P."/>
        </authorList>
    </citation>
    <scope>NUCLEOTIDE SEQUENCE [LARGE SCALE GENOMIC DNA]</scope>
    <source>
        <strain evidence="9">Candidatus Nitrospira sp. ZN2</strain>
    </source>
</reference>
<dbReference type="PANTHER" id="PTHR43788">
    <property type="entry name" value="DNA2/NAM7 HELICASE FAMILY MEMBER"/>
    <property type="match status" value="1"/>
</dbReference>
<dbReference type="InterPro" id="IPR050534">
    <property type="entry name" value="Coronavir_polyprotein_1ab"/>
</dbReference>
<accession>A0ABM8S8M8</accession>
<keyword evidence="4" id="KW-0347">Helicase</keyword>
<comment type="caution">
    <text evidence="9">The sequence shown here is derived from an EMBL/GenBank/DDBJ whole genome shotgun (WGS) entry which is preliminary data.</text>
</comment>
<dbReference type="InterPro" id="IPR041677">
    <property type="entry name" value="DNA2/NAM7_AAA_11"/>
</dbReference>
<dbReference type="CDD" id="cd18808">
    <property type="entry name" value="SF1_C_Upf1"/>
    <property type="match status" value="1"/>
</dbReference>
<keyword evidence="2" id="KW-0547">Nucleotide-binding</keyword>
<dbReference type="Pfam" id="PF13086">
    <property type="entry name" value="AAA_11"/>
    <property type="match status" value="1"/>
</dbReference>
<evidence type="ECO:0000256" key="2">
    <source>
        <dbReference type="ARBA" id="ARBA00022741"/>
    </source>
</evidence>